<gene>
    <name evidence="5" type="ORF">E3J48_00800</name>
</gene>
<dbReference type="PANTHER" id="PTHR48078">
    <property type="entry name" value="THREONINE DEHYDRATASE, MITOCHONDRIAL-RELATED"/>
    <property type="match status" value="1"/>
</dbReference>
<evidence type="ECO:0000313" key="6">
    <source>
        <dbReference type="Proteomes" id="UP000319130"/>
    </source>
</evidence>
<dbReference type="Pfam" id="PF00291">
    <property type="entry name" value="PALP"/>
    <property type="match status" value="1"/>
</dbReference>
<feature type="non-terminal residue" evidence="5">
    <location>
        <position position="1"/>
    </location>
</feature>
<comment type="caution">
    <text evidence="5">The sequence shown here is derived from an EMBL/GenBank/DDBJ whole genome shotgun (WGS) entry which is preliminary data.</text>
</comment>
<dbReference type="Proteomes" id="UP000319130">
    <property type="component" value="Unassembled WGS sequence"/>
</dbReference>
<dbReference type="GO" id="GO:0006565">
    <property type="term" value="P:L-serine catabolic process"/>
    <property type="evidence" value="ECO:0007669"/>
    <property type="project" value="TreeGrafter"/>
</dbReference>
<feature type="domain" description="Tryptophan synthase beta chain-like PALP" evidence="4">
    <location>
        <begin position="1"/>
        <end position="139"/>
    </location>
</feature>
<evidence type="ECO:0000256" key="3">
    <source>
        <dbReference type="ARBA" id="ARBA00023239"/>
    </source>
</evidence>
<dbReference type="GO" id="GO:0009097">
    <property type="term" value="P:isoleucine biosynthetic process"/>
    <property type="evidence" value="ECO:0007669"/>
    <property type="project" value="TreeGrafter"/>
</dbReference>
<keyword evidence="3" id="KW-0456">Lyase</keyword>
<dbReference type="GO" id="GO:0003941">
    <property type="term" value="F:L-serine ammonia-lyase activity"/>
    <property type="evidence" value="ECO:0007669"/>
    <property type="project" value="TreeGrafter"/>
</dbReference>
<sequence length="174" mass="18941">GGSLLSKIWKGLGEFYRLGLIERFETKIYAAQAKGCSPVVTAIKENSEIIKPVNPETIAKSLAIGNPADGYYALKTVKESGGWGEEVSDEEIIEGMKLLARTEGIFTETAGGVTVAATRKLIEQGRISRDELVVISITGNGLKTQEAVAERIGKPIRIKANLASFERKMKEMRK</sequence>
<name>A0A523WD31_UNCAE</name>
<dbReference type="EMBL" id="SOIZ01000039">
    <property type="protein sequence ID" value="TET64669.1"/>
    <property type="molecule type" value="Genomic_DNA"/>
</dbReference>
<comment type="cofactor">
    <cofactor evidence="1">
        <name>pyridoxal 5'-phosphate</name>
        <dbReference type="ChEBI" id="CHEBI:597326"/>
    </cofactor>
</comment>
<dbReference type="GO" id="GO:0006567">
    <property type="term" value="P:L-threonine catabolic process"/>
    <property type="evidence" value="ECO:0007669"/>
    <property type="project" value="TreeGrafter"/>
</dbReference>
<dbReference type="InterPro" id="IPR050147">
    <property type="entry name" value="Ser/Thr_Dehydratase"/>
</dbReference>
<evidence type="ECO:0000256" key="2">
    <source>
        <dbReference type="ARBA" id="ARBA00022898"/>
    </source>
</evidence>
<dbReference type="SUPFAM" id="SSF53686">
    <property type="entry name" value="Tryptophan synthase beta subunit-like PLP-dependent enzymes"/>
    <property type="match status" value="1"/>
</dbReference>
<reference evidence="5 6" key="1">
    <citation type="submission" date="2019-03" db="EMBL/GenBank/DDBJ databases">
        <title>Metabolic potential of uncultured bacteria and archaea associated with petroleum seepage in deep-sea sediments.</title>
        <authorList>
            <person name="Dong X."/>
            <person name="Hubert C."/>
        </authorList>
    </citation>
    <scope>NUCLEOTIDE SEQUENCE [LARGE SCALE GENOMIC DNA]</scope>
    <source>
        <strain evidence="5">E29_bin52</strain>
    </source>
</reference>
<keyword evidence="2" id="KW-0663">Pyridoxal phosphate</keyword>
<dbReference type="PANTHER" id="PTHR48078:SF6">
    <property type="entry name" value="L-THREONINE DEHYDRATASE CATABOLIC TDCB"/>
    <property type="match status" value="1"/>
</dbReference>
<accession>A0A523WD31</accession>
<dbReference type="GO" id="GO:0004794">
    <property type="term" value="F:threonine deaminase activity"/>
    <property type="evidence" value="ECO:0007669"/>
    <property type="project" value="TreeGrafter"/>
</dbReference>
<dbReference type="Gene3D" id="3.40.50.1100">
    <property type="match status" value="1"/>
</dbReference>
<dbReference type="InterPro" id="IPR001926">
    <property type="entry name" value="TrpB-like_PALP"/>
</dbReference>
<proteinExistence type="predicted"/>
<dbReference type="AlphaFoldDB" id="A0A523WD31"/>
<evidence type="ECO:0000259" key="4">
    <source>
        <dbReference type="Pfam" id="PF00291"/>
    </source>
</evidence>
<evidence type="ECO:0000313" key="5">
    <source>
        <dbReference type="EMBL" id="TET64669.1"/>
    </source>
</evidence>
<dbReference type="InterPro" id="IPR036052">
    <property type="entry name" value="TrpB-like_PALP_sf"/>
</dbReference>
<organism evidence="5 6">
    <name type="scientific">Aerophobetes bacterium</name>
    <dbReference type="NCBI Taxonomy" id="2030807"/>
    <lineage>
        <taxon>Bacteria</taxon>
        <taxon>Candidatus Aerophobota</taxon>
    </lineage>
</organism>
<evidence type="ECO:0000256" key="1">
    <source>
        <dbReference type="ARBA" id="ARBA00001933"/>
    </source>
</evidence>
<protein>
    <submittedName>
        <fullName evidence="5">Pyridoxal-phosphate dependent enzyme</fullName>
    </submittedName>
</protein>